<evidence type="ECO:0000313" key="1">
    <source>
        <dbReference type="EMBL" id="MBU9713737.1"/>
    </source>
</evidence>
<reference evidence="1 2" key="1">
    <citation type="submission" date="2021-06" db="EMBL/GenBank/DDBJ databases">
        <title>Bacillus sp. RD4P76, an endophyte from a halophyte.</title>
        <authorList>
            <person name="Sun J.-Q."/>
        </authorList>
    </citation>
    <scope>NUCLEOTIDE SEQUENCE [LARGE SCALE GENOMIC DNA]</scope>
    <source>
        <strain evidence="1 2">CGMCC 1.15917</strain>
    </source>
</reference>
<protein>
    <submittedName>
        <fullName evidence="1">YtzH-like family protein</fullName>
    </submittedName>
</protein>
<dbReference type="RefSeq" id="WP_217067887.1">
    <property type="nucleotide sequence ID" value="NZ_JAHQCS010000151.1"/>
</dbReference>
<sequence>MNYHHQLELLIDILKNQEDENYGTHDEYEQISSLISSLLQDPNVPHQIKSTIMGIEQYAYQHDKDGQRGNVSSSEIEQWVQQIQLSQVDDIN</sequence>
<comment type="caution">
    <text evidence="1">The sequence shown here is derived from an EMBL/GenBank/DDBJ whole genome shotgun (WGS) entry which is preliminary data.</text>
</comment>
<dbReference type="EMBL" id="JAHQCS010000151">
    <property type="protein sequence ID" value="MBU9713737.1"/>
    <property type="molecule type" value="Genomic_DNA"/>
</dbReference>
<dbReference type="Pfam" id="PF14165">
    <property type="entry name" value="YtzH"/>
    <property type="match status" value="1"/>
</dbReference>
<name>A0ABS6JLK9_9BACI</name>
<gene>
    <name evidence="1" type="ORF">KS419_18575</name>
</gene>
<organism evidence="1 2">
    <name type="scientific">Evansella tamaricis</name>
    <dbReference type="NCBI Taxonomy" id="2069301"/>
    <lineage>
        <taxon>Bacteria</taxon>
        <taxon>Bacillati</taxon>
        <taxon>Bacillota</taxon>
        <taxon>Bacilli</taxon>
        <taxon>Bacillales</taxon>
        <taxon>Bacillaceae</taxon>
        <taxon>Evansella</taxon>
    </lineage>
</organism>
<evidence type="ECO:0000313" key="2">
    <source>
        <dbReference type="Proteomes" id="UP000784880"/>
    </source>
</evidence>
<dbReference type="InterPro" id="IPR025547">
    <property type="entry name" value="YtzH"/>
</dbReference>
<proteinExistence type="predicted"/>
<keyword evidence="2" id="KW-1185">Reference proteome</keyword>
<accession>A0ABS6JLK9</accession>
<dbReference type="Proteomes" id="UP000784880">
    <property type="component" value="Unassembled WGS sequence"/>
</dbReference>